<evidence type="ECO:0000256" key="1">
    <source>
        <dbReference type="SAM" id="Phobius"/>
    </source>
</evidence>
<proteinExistence type="predicted"/>
<evidence type="ECO:0000313" key="2">
    <source>
        <dbReference type="EMBL" id="RUT47555.1"/>
    </source>
</evidence>
<gene>
    <name evidence="2" type="ORF">EJP82_07600</name>
</gene>
<accession>A0A3S1BU56</accession>
<keyword evidence="3" id="KW-1185">Reference proteome</keyword>
<keyword evidence="1" id="KW-0472">Membrane</keyword>
<dbReference type="Proteomes" id="UP000279446">
    <property type="component" value="Unassembled WGS sequence"/>
</dbReference>
<sequence length="179" mass="20802">MNKKRGILLLLGLLLFLDIVFILLRMNQYYIVPFTKPPVAMIILCNIIVLGIILVLKKKIFVATFTTLILISIWVACSLWSSFMGYNYVDFQSPQHKQTIVVKYRVATLGESHYFFEFYQKSSLGFFMRKLEGQDYNVMLEWSQYASPEDVLGTNDVKWASEKEAVFDTAEGEWRVTLK</sequence>
<organism evidence="2 3">
    <name type="scientific">Paenibacillus anaericanus</name>
    <dbReference type="NCBI Taxonomy" id="170367"/>
    <lineage>
        <taxon>Bacteria</taxon>
        <taxon>Bacillati</taxon>
        <taxon>Bacillota</taxon>
        <taxon>Bacilli</taxon>
        <taxon>Bacillales</taxon>
        <taxon>Paenibacillaceae</taxon>
        <taxon>Paenibacillus</taxon>
    </lineage>
</organism>
<dbReference type="OrthoDB" id="2646416at2"/>
<feature type="transmembrane region" description="Helical" evidence="1">
    <location>
        <begin position="7"/>
        <end position="26"/>
    </location>
</feature>
<protein>
    <submittedName>
        <fullName evidence="2">Uncharacterized protein</fullName>
    </submittedName>
</protein>
<evidence type="ECO:0000313" key="3">
    <source>
        <dbReference type="Proteomes" id="UP000279446"/>
    </source>
</evidence>
<feature type="transmembrane region" description="Helical" evidence="1">
    <location>
        <begin position="38"/>
        <end position="56"/>
    </location>
</feature>
<name>A0A3S1BU56_9BACL</name>
<dbReference type="EMBL" id="RZNY01000004">
    <property type="protein sequence ID" value="RUT47555.1"/>
    <property type="molecule type" value="Genomic_DNA"/>
</dbReference>
<feature type="transmembrane region" description="Helical" evidence="1">
    <location>
        <begin position="68"/>
        <end position="89"/>
    </location>
</feature>
<reference evidence="2 3" key="1">
    <citation type="submission" date="2018-12" db="EMBL/GenBank/DDBJ databases">
        <authorList>
            <person name="Sun L."/>
            <person name="Chen Z."/>
        </authorList>
    </citation>
    <scope>NUCLEOTIDE SEQUENCE [LARGE SCALE GENOMIC DNA]</scope>
    <source>
        <strain evidence="2 3">DSM 15890</strain>
    </source>
</reference>
<keyword evidence="1" id="KW-1133">Transmembrane helix</keyword>
<comment type="caution">
    <text evidence="2">The sequence shown here is derived from an EMBL/GenBank/DDBJ whole genome shotgun (WGS) entry which is preliminary data.</text>
</comment>
<dbReference type="RefSeq" id="WP_127191433.1">
    <property type="nucleotide sequence ID" value="NZ_RZNY01000004.1"/>
</dbReference>
<dbReference type="AlphaFoldDB" id="A0A3S1BU56"/>
<keyword evidence="1" id="KW-0812">Transmembrane</keyword>